<feature type="compositionally biased region" description="Low complexity" evidence="9">
    <location>
        <begin position="302"/>
        <end position="312"/>
    </location>
</feature>
<dbReference type="FunFam" id="3.30.160.60:FF:002343">
    <property type="entry name" value="Zinc finger protein 33A"/>
    <property type="match status" value="1"/>
</dbReference>
<proteinExistence type="predicted"/>
<evidence type="ECO:0000256" key="7">
    <source>
        <dbReference type="ARBA" id="ARBA00023242"/>
    </source>
</evidence>
<dbReference type="SMART" id="SM00355">
    <property type="entry name" value="ZnF_C2H2"/>
    <property type="match status" value="17"/>
</dbReference>
<evidence type="ECO:0000256" key="1">
    <source>
        <dbReference type="ARBA" id="ARBA00004123"/>
    </source>
</evidence>
<feature type="region of interest" description="Disordered" evidence="9">
    <location>
        <begin position="518"/>
        <end position="538"/>
    </location>
</feature>
<dbReference type="EMBL" id="HBUE01150604">
    <property type="protein sequence ID" value="CAG6504926.1"/>
    <property type="molecule type" value="Transcribed_RNA"/>
</dbReference>
<feature type="compositionally biased region" description="Low complexity" evidence="9">
    <location>
        <begin position="320"/>
        <end position="329"/>
    </location>
</feature>
<feature type="domain" description="C2H2-type" evidence="10">
    <location>
        <begin position="740"/>
        <end position="767"/>
    </location>
</feature>
<keyword evidence="2" id="KW-0479">Metal-binding</keyword>
<organism evidence="11">
    <name type="scientific">Culex pipiens</name>
    <name type="common">House mosquito</name>
    <dbReference type="NCBI Taxonomy" id="7175"/>
    <lineage>
        <taxon>Eukaryota</taxon>
        <taxon>Metazoa</taxon>
        <taxon>Ecdysozoa</taxon>
        <taxon>Arthropoda</taxon>
        <taxon>Hexapoda</taxon>
        <taxon>Insecta</taxon>
        <taxon>Pterygota</taxon>
        <taxon>Neoptera</taxon>
        <taxon>Endopterygota</taxon>
        <taxon>Diptera</taxon>
        <taxon>Nematocera</taxon>
        <taxon>Culicoidea</taxon>
        <taxon>Culicidae</taxon>
        <taxon>Culicinae</taxon>
        <taxon>Culicini</taxon>
        <taxon>Culex</taxon>
        <taxon>Culex</taxon>
    </lineage>
</organism>
<protein>
    <submittedName>
        <fullName evidence="11">Zinc finger protein 557</fullName>
    </submittedName>
</protein>
<evidence type="ECO:0000256" key="2">
    <source>
        <dbReference type="ARBA" id="ARBA00022723"/>
    </source>
</evidence>
<dbReference type="EMBL" id="HBUE01255579">
    <property type="protein sequence ID" value="CAG6556216.1"/>
    <property type="molecule type" value="Transcribed_RNA"/>
</dbReference>
<comment type="subcellular location">
    <subcellularLocation>
        <location evidence="1">Nucleus</location>
    </subcellularLocation>
</comment>
<feature type="domain" description="C2H2-type" evidence="10">
    <location>
        <begin position="132"/>
        <end position="159"/>
    </location>
</feature>
<keyword evidence="6" id="KW-0238">DNA-binding</keyword>
<dbReference type="FunFam" id="3.30.160.60:FF:000016">
    <property type="entry name" value="zinc finger protein 37 homolog"/>
    <property type="match status" value="1"/>
</dbReference>
<keyword evidence="5" id="KW-0862">Zinc</keyword>
<evidence type="ECO:0000256" key="8">
    <source>
        <dbReference type="PROSITE-ProRule" id="PRU00042"/>
    </source>
</evidence>
<feature type="domain" description="C2H2-type" evidence="10">
    <location>
        <begin position="824"/>
        <end position="846"/>
    </location>
</feature>
<feature type="domain" description="C2H2-type" evidence="10">
    <location>
        <begin position="161"/>
        <end position="188"/>
    </location>
</feature>
<feature type="region of interest" description="Disordered" evidence="9">
    <location>
        <begin position="288"/>
        <end position="361"/>
    </location>
</feature>
<dbReference type="Pfam" id="PF13912">
    <property type="entry name" value="zf-C2H2_6"/>
    <property type="match status" value="1"/>
</dbReference>
<evidence type="ECO:0000313" key="11">
    <source>
        <dbReference type="EMBL" id="CAG6504926.1"/>
    </source>
</evidence>
<keyword evidence="4 8" id="KW-0863">Zinc-finger</keyword>
<feature type="domain" description="C2H2-type" evidence="10">
    <location>
        <begin position="711"/>
        <end position="738"/>
    </location>
</feature>
<evidence type="ECO:0000256" key="5">
    <source>
        <dbReference type="ARBA" id="ARBA00022833"/>
    </source>
</evidence>
<sequence>MSSDEEQQVEEVSPSRKRARTSRGTDDSSGPSPSKKPDDSELDGIHYACSVCDQVFLHKANYLRHTQRHEPPGGFLCSICVQPFTTDWDRNKHKRDEHSVFRCRLCNEEFPVEDDYNEHIQEQHAGRDREYDICPTCGQQFRTASQLKVHIESNCGTDKKHECEECHQRYLTLASLNAHMIKHAGIKSHLCNFCGASFLNKGQLKVHVRMHTGERPYKCNQCDKAFAHRESLITHSTTHSGIKPYYCSYCQSRFSCIGNLLKHRRARADTCGLPQYCQTNKIAARPNIKTMPNLTDRPVYTQKVVQRSSPVKSRSKPKPSEIVVSVEVVPPKKRPSKQVARPALPPPPPSTVQSDDEDDRTKDFEDEYYERKPNVAKLKVAPAAAGSKYRRLVDLKVEPGDSDEAGECSVVKVEKHAASSGDDEHVEFFEVKIEQENDELIETIEEETLEEYEEVLSEKVVTLDSKGRAVMDSDDDFNDATNEDYLEEATDEFQPPKQQDQYHDGDVVIKRKFTTKPPVVTQPKRRGRPKRPPAPKFQNVNPEHVIVINLEEKQKVIDEQRAIYDANIIEVTVGCLQCGICPAQYCSPFLAARHLERDHGIMMHELGETLRYDRVFTRERKYQCRFCNRLYVNEKALEKHILLHGPNGTAVHKCPICTSWFESEEEALNHSRIEHREKLECPVCFKFFSNQERMIKHRKQIHEHTRVKQDHVCPKCGKNFSSRGAVSDHERSNCGQNPIYPCEICGKRYNTASSLKNHYSLHSDELPFSCQYCGKCYRTRGQVKVHERTHTGEKPYACDFCPKRFGHRETLHTHRSLHTGIKRYMCSGCGMRFTCISNLQAHRRSHKTTCGMIPTYSKVRGPDGVHELPEGYELPYPLNDQET</sequence>
<dbReference type="Gene3D" id="3.30.160.60">
    <property type="entry name" value="Classic Zinc Finger"/>
    <property type="match status" value="11"/>
</dbReference>
<dbReference type="SUPFAM" id="SSF57667">
    <property type="entry name" value="beta-beta-alpha zinc fingers"/>
    <property type="match status" value="8"/>
</dbReference>
<name>A0A8D8GEK5_CULPI</name>
<dbReference type="GO" id="GO:0003677">
    <property type="term" value="F:DNA binding"/>
    <property type="evidence" value="ECO:0007669"/>
    <property type="project" value="UniProtKB-KW"/>
</dbReference>
<evidence type="ECO:0000256" key="4">
    <source>
        <dbReference type="ARBA" id="ARBA00022771"/>
    </source>
</evidence>
<feature type="domain" description="C2H2-type" evidence="10">
    <location>
        <begin position="101"/>
        <end position="129"/>
    </location>
</feature>
<evidence type="ECO:0000256" key="3">
    <source>
        <dbReference type="ARBA" id="ARBA00022737"/>
    </source>
</evidence>
<feature type="domain" description="C2H2-type" evidence="10">
    <location>
        <begin position="245"/>
        <end position="274"/>
    </location>
</feature>
<feature type="domain" description="C2H2-type" evidence="10">
    <location>
        <begin position="622"/>
        <end position="644"/>
    </location>
</feature>
<dbReference type="GO" id="GO:0006355">
    <property type="term" value="P:regulation of DNA-templated transcription"/>
    <property type="evidence" value="ECO:0007669"/>
    <property type="project" value="UniProtKB-ARBA"/>
</dbReference>
<accession>A0A8D8GEK5</accession>
<feature type="domain" description="C2H2-type" evidence="10">
    <location>
        <begin position="47"/>
        <end position="69"/>
    </location>
</feature>
<dbReference type="EMBL" id="HBUE01093565">
    <property type="protein sequence ID" value="CAG6482494.1"/>
    <property type="molecule type" value="Transcribed_RNA"/>
</dbReference>
<feature type="domain" description="C2H2-type" evidence="10">
    <location>
        <begin position="679"/>
        <end position="707"/>
    </location>
</feature>
<evidence type="ECO:0000256" key="9">
    <source>
        <dbReference type="SAM" id="MobiDB-lite"/>
    </source>
</evidence>
<feature type="region of interest" description="Disordered" evidence="9">
    <location>
        <begin position="1"/>
        <end position="40"/>
    </location>
</feature>
<feature type="compositionally biased region" description="Basic residues" evidence="9">
    <location>
        <begin position="523"/>
        <end position="533"/>
    </location>
</feature>
<dbReference type="PROSITE" id="PS00028">
    <property type="entry name" value="ZINC_FINGER_C2H2_1"/>
    <property type="match status" value="13"/>
</dbReference>
<feature type="domain" description="C2H2-type" evidence="10">
    <location>
        <begin position="796"/>
        <end position="823"/>
    </location>
</feature>
<dbReference type="InterPro" id="IPR013087">
    <property type="entry name" value="Znf_C2H2_type"/>
</dbReference>
<dbReference type="GO" id="GO:0008270">
    <property type="term" value="F:zinc ion binding"/>
    <property type="evidence" value="ECO:0007669"/>
    <property type="project" value="UniProtKB-KW"/>
</dbReference>
<dbReference type="PANTHER" id="PTHR24379">
    <property type="entry name" value="KRAB AND ZINC FINGER DOMAIN-CONTAINING"/>
    <property type="match status" value="1"/>
</dbReference>
<feature type="domain" description="C2H2-type" evidence="10">
    <location>
        <begin position="768"/>
        <end position="795"/>
    </location>
</feature>
<evidence type="ECO:0000256" key="6">
    <source>
        <dbReference type="ARBA" id="ARBA00023125"/>
    </source>
</evidence>
<dbReference type="FunFam" id="3.30.160.60:FF:002388">
    <property type="entry name" value="Uncharacterized protein, isoform B"/>
    <property type="match status" value="1"/>
</dbReference>
<dbReference type="Pfam" id="PF00096">
    <property type="entry name" value="zf-C2H2"/>
    <property type="match status" value="5"/>
</dbReference>
<feature type="domain" description="C2H2-type" evidence="10">
    <location>
        <begin position="217"/>
        <end position="244"/>
    </location>
</feature>
<dbReference type="GO" id="GO:0005634">
    <property type="term" value="C:nucleus"/>
    <property type="evidence" value="ECO:0007669"/>
    <property type="project" value="UniProtKB-SubCell"/>
</dbReference>
<dbReference type="InterPro" id="IPR036236">
    <property type="entry name" value="Znf_C2H2_sf"/>
</dbReference>
<keyword evidence="3" id="KW-0677">Repeat</keyword>
<dbReference type="FunFam" id="3.30.160.60:FF:001009">
    <property type="entry name" value="Zinc finger protein 26"/>
    <property type="match status" value="1"/>
</dbReference>
<dbReference type="AlphaFoldDB" id="A0A8D8GEK5"/>
<keyword evidence="7" id="KW-0539">Nucleus</keyword>
<evidence type="ECO:0000259" key="10">
    <source>
        <dbReference type="PROSITE" id="PS50157"/>
    </source>
</evidence>
<dbReference type="PROSITE" id="PS50157">
    <property type="entry name" value="ZINC_FINGER_C2H2_2"/>
    <property type="match status" value="14"/>
</dbReference>
<dbReference type="PANTHER" id="PTHR24379:SF121">
    <property type="entry name" value="C2H2-TYPE DOMAIN-CONTAINING PROTEIN"/>
    <property type="match status" value="1"/>
</dbReference>
<reference evidence="11" key="1">
    <citation type="submission" date="2021-05" db="EMBL/GenBank/DDBJ databases">
        <authorList>
            <person name="Alioto T."/>
            <person name="Alioto T."/>
            <person name="Gomez Garrido J."/>
        </authorList>
    </citation>
    <scope>NUCLEOTIDE SEQUENCE</scope>
</reference>
<feature type="domain" description="C2H2-type" evidence="10">
    <location>
        <begin position="189"/>
        <end position="216"/>
    </location>
</feature>